<keyword evidence="4" id="KW-1185">Reference proteome</keyword>
<organism evidence="3 4">
    <name type="scientific">Zasmidium cellare</name>
    <name type="common">Wine cellar mold</name>
    <name type="synonym">Racodium cellare</name>
    <dbReference type="NCBI Taxonomy" id="395010"/>
    <lineage>
        <taxon>Eukaryota</taxon>
        <taxon>Fungi</taxon>
        <taxon>Dikarya</taxon>
        <taxon>Ascomycota</taxon>
        <taxon>Pezizomycotina</taxon>
        <taxon>Dothideomycetes</taxon>
        <taxon>Dothideomycetidae</taxon>
        <taxon>Mycosphaerellales</taxon>
        <taxon>Mycosphaerellaceae</taxon>
        <taxon>Zasmidium</taxon>
    </lineage>
</organism>
<dbReference type="Pfam" id="PF10395">
    <property type="entry name" value="Utp8_b_propeller"/>
    <property type="match status" value="1"/>
</dbReference>
<comment type="caution">
    <text evidence="3">The sequence shown here is derived from an EMBL/GenBank/DDBJ whole genome shotgun (WGS) entry which is preliminary data.</text>
</comment>
<evidence type="ECO:0000313" key="4">
    <source>
        <dbReference type="Proteomes" id="UP001305779"/>
    </source>
</evidence>
<evidence type="ECO:0000256" key="1">
    <source>
        <dbReference type="SAM" id="MobiDB-lite"/>
    </source>
</evidence>
<dbReference type="EMBL" id="JAXOVC010000002">
    <property type="protein sequence ID" value="KAK4505088.1"/>
    <property type="molecule type" value="Genomic_DNA"/>
</dbReference>
<dbReference type="Proteomes" id="UP001305779">
    <property type="component" value="Unassembled WGS sequence"/>
</dbReference>
<name>A0ABR0EW73_ZASCE</name>
<proteinExistence type="predicted"/>
<evidence type="ECO:0000313" key="3">
    <source>
        <dbReference type="EMBL" id="KAK4505088.1"/>
    </source>
</evidence>
<evidence type="ECO:0000259" key="2">
    <source>
        <dbReference type="Pfam" id="PF10395"/>
    </source>
</evidence>
<feature type="region of interest" description="Disordered" evidence="1">
    <location>
        <begin position="834"/>
        <end position="871"/>
    </location>
</feature>
<feature type="compositionally biased region" description="Basic and acidic residues" evidence="1">
    <location>
        <begin position="122"/>
        <end position="137"/>
    </location>
</feature>
<accession>A0ABR0EW73</accession>
<gene>
    <name evidence="3" type="ORF">PRZ48_003051</name>
</gene>
<feature type="domain" description="Utp8 beta-propeller" evidence="2">
    <location>
        <begin position="5"/>
        <end position="369"/>
    </location>
</feature>
<reference evidence="3 4" key="1">
    <citation type="journal article" date="2023" name="G3 (Bethesda)">
        <title>A chromosome-level genome assembly of Zasmidium syzygii isolated from banana leaves.</title>
        <authorList>
            <person name="van Westerhoven A.C."/>
            <person name="Mehrabi R."/>
            <person name="Talebi R."/>
            <person name="Steentjes M.B.F."/>
            <person name="Corcolon B."/>
            <person name="Chong P.A."/>
            <person name="Kema G.H.J."/>
            <person name="Seidl M.F."/>
        </authorList>
    </citation>
    <scope>NUCLEOTIDE SEQUENCE [LARGE SCALE GENOMIC DNA]</scope>
    <source>
        <strain evidence="3 4">P124</strain>
    </source>
</reference>
<feature type="region of interest" description="Disordered" evidence="1">
    <location>
        <begin position="116"/>
        <end position="137"/>
    </location>
</feature>
<sequence length="907" mass="99789">MSGGIEEPYSIASLPKPLDAENGRILGANVYSLSGSRKRKRREVAVGVDGESVNIYNIQDQSIVTSYALPPQSYLAAPPCSIYCRRSKPLQPQRQTYIAVHDGRNAHKSRLVSITENLGKPQSEEREPRAPARRERKLRDGKVVAVDIVTPGEDDGAHSSDNSVLVSYDNGNVDCLSGDISSSRWEHTGAGESDVRVEYTAVVDLDTARKGILKSREDVVALLDTTNPGPNGSATLPLLVQVVHSDSRRLLYIYAIRNATGQALRTHQSPLEEVMSYELPFRQRHGITVASYELHAASGMLYQRMGSRLSVVDLSGTTSKLSFELGRKGAPNVSSFTRLSVATVLVVSPSKIGVYDTKYGSLLSSLDYRTAQQDGATENDGHSDQAHPPLSIITQFQDLSIIVGFSGTNLVAWQVGDMLDDGRRAKAHGPLLLEVMDKGKATHEIVGASQKQEKRRKRWEDWKSQVDQLIGDSDIDGLEDLVVKDFNIATTAPETPNGGEVNGHANGHSRHESEEWDLPPQTFDPQYVNRAKAEYLLGKTFHLRPHDANVHSGDFHLEIAVLSRNILRWLAIAGFLRADEIQLALSDASSQTQVAPGDVMAAIGDADPTLRLMCDLVSLPVHWAIEDVVRGIQFLIRTLNNQDPSSTTNEPLKALTNGDVAMADGDLESEIAATITQVDETQMLMESGLEVRSEVCRLLLARLQAFPHKAVVRSMHQMMTDDDIMFFIVILRSELVNGGWTQKYVEQSSDEEDNFADLANAQEVTSNSQTIRTLASLSSCAVDAIGLSGWVVGRKANAEHALHFIETFKNEVSVALEGLFQVESLNTMLGDVKRTAGGLQQQPRRKRKRHADEELQSPEQTWMPVGGRVEPPVVSTWTTKTGRKSKAAIAEEKNRNVGKYSFDRIRI</sequence>
<dbReference type="InterPro" id="IPR018843">
    <property type="entry name" value="Utp8_b-prop"/>
</dbReference>
<protein>
    <recommendedName>
        <fullName evidence="2">Utp8 beta-propeller domain-containing protein</fullName>
    </recommendedName>
</protein>
<feature type="region of interest" description="Disordered" evidence="1">
    <location>
        <begin position="490"/>
        <end position="520"/>
    </location>
</feature>